<gene>
    <name evidence="1" type="ORF">DBO86_22965</name>
</gene>
<evidence type="ECO:0000313" key="2">
    <source>
        <dbReference type="Proteomes" id="UP000244052"/>
    </source>
</evidence>
<reference evidence="1 2" key="1">
    <citation type="submission" date="2018-04" db="EMBL/GenBank/DDBJ databases">
        <title>Pseudomonas sp. nov., isolated from mangrove soil.</title>
        <authorList>
            <person name="Chen C."/>
        </authorList>
    </citation>
    <scope>NUCLEOTIDE SEQUENCE [LARGE SCALE GENOMIC DNA]</scope>
    <source>
        <strain evidence="1 2">JCM 14246</strain>
    </source>
</reference>
<keyword evidence="2" id="KW-1185">Reference proteome</keyword>
<dbReference type="EMBL" id="QASO01000129">
    <property type="protein sequence ID" value="PTU76860.1"/>
    <property type="molecule type" value="Genomic_DNA"/>
</dbReference>
<name>A0A2T5PGJ3_ECTOL</name>
<protein>
    <submittedName>
        <fullName evidence="1">Uncharacterized protein</fullName>
    </submittedName>
</protein>
<dbReference type="Proteomes" id="UP000244052">
    <property type="component" value="Unassembled WGS sequence"/>
</dbReference>
<sequence>MNALTKARDSIADLLDAMRHTNQARMATEARQRQQPAPAPRATTLYACGRVWQVLDADTGRLLAHRPSMHEAAELATRLELGLQLHH</sequence>
<evidence type="ECO:0000313" key="1">
    <source>
        <dbReference type="EMBL" id="PTU76860.1"/>
    </source>
</evidence>
<dbReference type="RefSeq" id="WP_108234950.1">
    <property type="nucleotide sequence ID" value="NZ_QASO01000129.1"/>
</dbReference>
<proteinExistence type="predicted"/>
<dbReference type="AlphaFoldDB" id="A0A2T5PGJ3"/>
<comment type="caution">
    <text evidence="1">The sequence shown here is derived from an EMBL/GenBank/DDBJ whole genome shotgun (WGS) entry which is preliminary data.</text>
</comment>
<accession>A0A2T5PGJ3</accession>
<organism evidence="1 2">
    <name type="scientific">Ectopseudomonas oleovorans</name>
    <name type="common">Pseudomonas oleovorans</name>
    <dbReference type="NCBI Taxonomy" id="301"/>
    <lineage>
        <taxon>Bacteria</taxon>
        <taxon>Pseudomonadati</taxon>
        <taxon>Pseudomonadota</taxon>
        <taxon>Gammaproteobacteria</taxon>
        <taxon>Pseudomonadales</taxon>
        <taxon>Pseudomonadaceae</taxon>
        <taxon>Ectopseudomonas</taxon>
    </lineage>
</organism>